<feature type="compositionally biased region" description="Basic residues" evidence="4">
    <location>
        <begin position="1537"/>
        <end position="1546"/>
    </location>
</feature>
<dbReference type="SMART" id="SM00248">
    <property type="entry name" value="ANK"/>
    <property type="match status" value="2"/>
</dbReference>
<dbReference type="Pfam" id="PF00651">
    <property type="entry name" value="BTB"/>
    <property type="match status" value="1"/>
</dbReference>
<keyword evidence="2" id="KW-0040">ANK repeat</keyword>
<dbReference type="Gene3D" id="1.25.40.20">
    <property type="entry name" value="Ankyrin repeat-containing domain"/>
    <property type="match status" value="1"/>
</dbReference>
<evidence type="ECO:0000256" key="3">
    <source>
        <dbReference type="PROSITE-ProRule" id="PRU00235"/>
    </source>
</evidence>
<feature type="compositionally biased region" description="Polar residues" evidence="4">
    <location>
        <begin position="1443"/>
        <end position="1457"/>
    </location>
</feature>
<dbReference type="InterPro" id="IPR051625">
    <property type="entry name" value="Signaling_Regulatory_Domain"/>
</dbReference>
<dbReference type="InterPro" id="IPR009091">
    <property type="entry name" value="RCC1/BLIP-II"/>
</dbReference>
<dbReference type="EMBL" id="ML995815">
    <property type="protein sequence ID" value="KAF2772433.1"/>
    <property type="molecule type" value="Genomic_DNA"/>
</dbReference>
<dbReference type="OrthoDB" id="1893551at2759"/>
<dbReference type="InterPro" id="IPR000408">
    <property type="entry name" value="Reg_chr_condens"/>
</dbReference>
<keyword evidence="7" id="KW-1185">Reference proteome</keyword>
<evidence type="ECO:0000256" key="1">
    <source>
        <dbReference type="ARBA" id="ARBA00022737"/>
    </source>
</evidence>
<sequence length="1576" mass="172862">MSSRLWKAYYENDVDTFRRLLAEATVYNARGQAGRVGNISAVIGSPPGLASSPAANNKPRKGGPATPSSGAHGVAVTKADINCRDSAGLTLLHHAASSTAENAVEFATALIEHPHIDLYVVDAENGWTALHRAFYFGNVNIARLMLERDTGNVLGRTPGHVQQTFGLIKVKDKEGHGPLDLYGATIKDRTLRPETAARQRLNSTGSDEERPNFTGDEDEDSSNAQIAYMDVDGDQLFTFGSNRNVSLGFGDEDNRQFPERVYLRRPEHLIRRFYQEHLDAEERKWSAHNPYYQAKPPVPAAGWLEDLPFTIRSKPLTIQDVHMAKLSSAVLTADPEANLYMCGHGQGGRLGTGDEQTRYNFACIEGGAIAGKRIATVALGQNHTLALSIEGEIFSWGNNGFGQLGYSLPKPVLGDEDPISTIPRQIFGILKRETLDGTAASRIHSVAYTSTSLYTFGKNEGQLGIMDSDARSLEVQTTPRKVAASLFTSSIKAAAAIDKATVCLLENHEVWVFANYGYAKVQFPLEGFRNYFLKQSFLTTVYDGVSNRIVKLTGGGDTICAMSSRGEIYTFSISQRQDNQASSSTTNPAKIRGAITHPQCIWAPKKTNMAARDVGVDADGAVILSTEEGSVWKRTRRATMKDASVSGNSEYKPKDYKFSRIPGLTRVLAVRASAHGAYAAVRRDCDVLKTQVIVDEPSLSKDIRSLLSLRSLVKDRPEEDADSRPRFWQGSQKPDEVLLLKQALLRSKDIEADLQDLADRCFSDSLAKYDAAVATTTSDIVIPAHRFVLTGRSRTLRRGFRDLCEASTFTIPDLAFSELDKDGRTVLKLQGMDILTVIDFVLYLYTDTIVDFWHMTRNAPQMAYRYRQVRTELMRVASKLELPKLEPAVRQMVAPRPCMDLDFEVAFGDPAFFYDGDIIVQLEDEDVRVHSALICTRCPFFEGLFAGRSGGRWLTGRDQEEDVSVDLTHINMKTFQMVLRHIYADTGADLFNDIITVGLDDFLDAVMDVMSAANELMLDRLSQACQEVVGRYVNVRNVCDLSNAISPSSVHEFKDAALEYLCLSLEAMLQGHHLNALDEDLLVELDEVVRKNQETCMRFTTRRMETLLHERHPDLAERVERNKQRKIDGIILRARHQNVDTFVPGSLGEELAASPVASKARRRSSVAVQKTDPDRPRLKANMSTKDMMFAMDEEGSSDIGTPEQSPAIRPMTSPRGLDPIPSSPPEEVWFDSRGKVLPSPRLGPQTQTPASHAATPRTPRSPYMSGKTPPSTGAPWTLTPLAGPKTDMKDIMAQASSVRTSSLSQGLAAAERSGLPATPSSFSLGAPKLSQKERKRMQQQAAAQGPQLSKAPSSSESVKPSNPWAKVSSPRSALKDMHTAQNVAASPRPVAAERKPSTPQLTMRQTVANAKQHSTPSQESVIGPAGHSALAHRSTSESKAPHQSENSRPVIQPQPTHSKPVPQSIRHQPIAEPTLGLSMSEIVALEQAQKDEIKAATAKRDLNEIQAEQEFQEWWDKESARVQEAEQRNAAGAAKGVAKKRHHGRAGGKAGRTGKAKVAPGGTAVAVAAKGQSTGR</sequence>
<feature type="region of interest" description="Disordered" evidence="4">
    <location>
        <begin position="1194"/>
        <end position="1473"/>
    </location>
</feature>
<feature type="compositionally biased region" description="Polar residues" evidence="4">
    <location>
        <begin position="1294"/>
        <end position="1305"/>
    </location>
</feature>
<evidence type="ECO:0000259" key="5">
    <source>
        <dbReference type="PROSITE" id="PS50097"/>
    </source>
</evidence>
<accession>A0A6G1LHJ9</accession>
<dbReference type="PROSITE" id="PS50088">
    <property type="entry name" value="ANK_REPEAT"/>
    <property type="match status" value="1"/>
</dbReference>
<dbReference type="PANTHER" id="PTHR22872">
    <property type="entry name" value="BTK-BINDING PROTEIN-RELATED"/>
    <property type="match status" value="1"/>
</dbReference>
<evidence type="ECO:0000313" key="7">
    <source>
        <dbReference type="Proteomes" id="UP000799436"/>
    </source>
</evidence>
<proteinExistence type="predicted"/>
<feature type="domain" description="BTB" evidence="5">
    <location>
        <begin position="916"/>
        <end position="985"/>
    </location>
</feature>
<dbReference type="PROSITE" id="PS50297">
    <property type="entry name" value="ANK_REP_REGION"/>
    <property type="match status" value="1"/>
</dbReference>
<feature type="region of interest" description="Disordered" evidence="4">
    <location>
        <begin position="50"/>
        <end position="72"/>
    </location>
</feature>
<dbReference type="Pfam" id="PF12796">
    <property type="entry name" value="Ank_2"/>
    <property type="match status" value="1"/>
</dbReference>
<feature type="compositionally biased region" description="Polar residues" evidence="4">
    <location>
        <begin position="1397"/>
        <end position="1420"/>
    </location>
</feature>
<feature type="repeat" description="RCC1" evidence="3">
    <location>
        <begin position="337"/>
        <end position="390"/>
    </location>
</feature>
<dbReference type="CDD" id="cd18186">
    <property type="entry name" value="BTB_POZ_ZBTB_KLHL-like"/>
    <property type="match status" value="1"/>
</dbReference>
<dbReference type="InterPro" id="IPR036770">
    <property type="entry name" value="Ankyrin_rpt-contain_sf"/>
</dbReference>
<dbReference type="SUPFAM" id="SSF54695">
    <property type="entry name" value="POZ domain"/>
    <property type="match status" value="1"/>
</dbReference>
<name>A0A6G1LHJ9_9PEZI</name>
<dbReference type="Gene3D" id="2.130.10.30">
    <property type="entry name" value="Regulator of chromosome condensation 1/beta-lactamase-inhibitor protein II"/>
    <property type="match status" value="1"/>
</dbReference>
<protein>
    <recommendedName>
        <fullName evidence="5">BTB domain-containing protein</fullName>
    </recommendedName>
</protein>
<dbReference type="Proteomes" id="UP000799436">
    <property type="component" value="Unassembled WGS sequence"/>
</dbReference>
<gene>
    <name evidence="6" type="ORF">EJ03DRAFT_324842</name>
</gene>
<dbReference type="InterPro" id="IPR000210">
    <property type="entry name" value="BTB/POZ_dom"/>
</dbReference>
<dbReference type="InterPro" id="IPR011333">
    <property type="entry name" value="SKP1/BTB/POZ_sf"/>
</dbReference>
<reference evidence="6" key="1">
    <citation type="journal article" date="2020" name="Stud. Mycol.">
        <title>101 Dothideomycetes genomes: a test case for predicting lifestyles and emergence of pathogens.</title>
        <authorList>
            <person name="Haridas S."/>
            <person name="Albert R."/>
            <person name="Binder M."/>
            <person name="Bloem J."/>
            <person name="Labutti K."/>
            <person name="Salamov A."/>
            <person name="Andreopoulos B."/>
            <person name="Baker S."/>
            <person name="Barry K."/>
            <person name="Bills G."/>
            <person name="Bluhm B."/>
            <person name="Cannon C."/>
            <person name="Castanera R."/>
            <person name="Culley D."/>
            <person name="Daum C."/>
            <person name="Ezra D."/>
            <person name="Gonzalez J."/>
            <person name="Henrissat B."/>
            <person name="Kuo A."/>
            <person name="Liang C."/>
            <person name="Lipzen A."/>
            <person name="Lutzoni F."/>
            <person name="Magnuson J."/>
            <person name="Mondo S."/>
            <person name="Nolan M."/>
            <person name="Ohm R."/>
            <person name="Pangilinan J."/>
            <person name="Park H.-J."/>
            <person name="Ramirez L."/>
            <person name="Alfaro M."/>
            <person name="Sun H."/>
            <person name="Tritt A."/>
            <person name="Yoshinaga Y."/>
            <person name="Zwiers L.-H."/>
            <person name="Turgeon B."/>
            <person name="Goodwin S."/>
            <person name="Spatafora J."/>
            <person name="Crous P."/>
            <person name="Grigoriev I."/>
        </authorList>
    </citation>
    <scope>NUCLEOTIDE SEQUENCE</scope>
    <source>
        <strain evidence="6">CBS 116005</strain>
    </source>
</reference>
<keyword evidence="1" id="KW-0677">Repeat</keyword>
<feature type="region of interest" description="Disordered" evidence="4">
    <location>
        <begin position="1154"/>
        <end position="1179"/>
    </location>
</feature>
<dbReference type="SUPFAM" id="SSF50985">
    <property type="entry name" value="RCC1/BLIP-II"/>
    <property type="match status" value="1"/>
</dbReference>
<dbReference type="InterPro" id="IPR002110">
    <property type="entry name" value="Ankyrin_rpt"/>
</dbReference>
<dbReference type="PROSITE" id="PS50012">
    <property type="entry name" value="RCC1_3"/>
    <property type="match status" value="2"/>
</dbReference>
<evidence type="ECO:0000313" key="6">
    <source>
        <dbReference type="EMBL" id="KAF2772433.1"/>
    </source>
</evidence>
<feature type="repeat" description="ANK" evidence="2">
    <location>
        <begin position="125"/>
        <end position="148"/>
    </location>
</feature>
<evidence type="ECO:0000256" key="2">
    <source>
        <dbReference type="PROSITE-ProRule" id="PRU00023"/>
    </source>
</evidence>
<evidence type="ECO:0000256" key="4">
    <source>
        <dbReference type="SAM" id="MobiDB-lite"/>
    </source>
</evidence>
<dbReference type="SMART" id="SM00225">
    <property type="entry name" value="BTB"/>
    <property type="match status" value="1"/>
</dbReference>
<dbReference type="PROSITE" id="PS50097">
    <property type="entry name" value="BTB"/>
    <property type="match status" value="1"/>
</dbReference>
<dbReference type="PANTHER" id="PTHR22872:SF2">
    <property type="entry name" value="INHIBITOR OF BRUTON TYROSINE KINASE"/>
    <property type="match status" value="1"/>
</dbReference>
<organism evidence="6 7">
    <name type="scientific">Teratosphaeria nubilosa</name>
    <dbReference type="NCBI Taxonomy" id="161662"/>
    <lineage>
        <taxon>Eukaryota</taxon>
        <taxon>Fungi</taxon>
        <taxon>Dikarya</taxon>
        <taxon>Ascomycota</taxon>
        <taxon>Pezizomycotina</taxon>
        <taxon>Dothideomycetes</taxon>
        <taxon>Dothideomycetidae</taxon>
        <taxon>Mycosphaerellales</taxon>
        <taxon>Teratosphaeriaceae</taxon>
        <taxon>Teratosphaeria</taxon>
    </lineage>
</organism>
<feature type="region of interest" description="Disordered" evidence="4">
    <location>
        <begin position="192"/>
        <end position="220"/>
    </location>
</feature>
<dbReference type="Pfam" id="PF13540">
    <property type="entry name" value="RCC1_2"/>
    <property type="match status" value="1"/>
</dbReference>
<feature type="compositionally biased region" description="Polar residues" evidence="4">
    <location>
        <begin position="1338"/>
        <end position="1360"/>
    </location>
</feature>
<dbReference type="Gene3D" id="3.30.710.10">
    <property type="entry name" value="Potassium Channel Kv1.1, Chain A"/>
    <property type="match status" value="2"/>
</dbReference>
<feature type="repeat" description="RCC1" evidence="3">
    <location>
        <begin position="391"/>
        <end position="451"/>
    </location>
</feature>
<dbReference type="SUPFAM" id="SSF48403">
    <property type="entry name" value="Ankyrin repeat"/>
    <property type="match status" value="1"/>
</dbReference>
<feature type="region of interest" description="Disordered" evidence="4">
    <location>
        <begin position="1521"/>
        <end position="1562"/>
    </location>
</feature>